<sequence length="255" mass="27812">MAGEAILGTVSQLWRYPASSLAGEQLDAIVVGLKTVDGDRLFGLVDASDGEIARPDREAKWHKVPLIRTRLSEAPVNKEWRLEVAVPGGEWLPAPDSESDRSVSAFLGFEASIRPFGAQNATSGYAGPLTEGRYAKAPIHLLTTASLARLKALHPEGTPDPRRFRPNIVVEMDPVEGAFPETQWIGRKLAVGDLLLTVSEPCRRCGFTIIAQDGFDTDPGILRNLVRHNAHNLGVYCTVDRPARIEIGAPMRLMD</sequence>
<comment type="caution">
    <text evidence="2">The sequence shown here is derived from an EMBL/GenBank/DDBJ whole genome shotgun (WGS) entry which is preliminary data.</text>
</comment>
<dbReference type="Pfam" id="PF03473">
    <property type="entry name" value="MOSC"/>
    <property type="match status" value="1"/>
</dbReference>
<dbReference type="InterPro" id="IPR011037">
    <property type="entry name" value="Pyrv_Knase-like_insert_dom_sf"/>
</dbReference>
<accession>A0ABU8KH83</accession>
<dbReference type="Gene3D" id="2.40.33.20">
    <property type="entry name" value="PK beta-barrel domain-like"/>
    <property type="match status" value="1"/>
</dbReference>
<dbReference type="InterPro" id="IPR005302">
    <property type="entry name" value="MoCF_Sase_C"/>
</dbReference>
<feature type="domain" description="MOSC" evidence="1">
    <location>
        <begin position="105"/>
        <end position="254"/>
    </location>
</feature>
<evidence type="ECO:0000313" key="3">
    <source>
        <dbReference type="Proteomes" id="UP001366503"/>
    </source>
</evidence>
<dbReference type="EMBL" id="JAPYKO010000015">
    <property type="protein sequence ID" value="MEI9404633.1"/>
    <property type="molecule type" value="Genomic_DNA"/>
</dbReference>
<dbReference type="PROSITE" id="PS51340">
    <property type="entry name" value="MOSC"/>
    <property type="match status" value="1"/>
</dbReference>
<keyword evidence="3" id="KW-1185">Reference proteome</keyword>
<gene>
    <name evidence="2" type="ORF">O7A05_21075</name>
</gene>
<dbReference type="Proteomes" id="UP001366503">
    <property type="component" value="Unassembled WGS sequence"/>
</dbReference>
<evidence type="ECO:0000313" key="2">
    <source>
        <dbReference type="EMBL" id="MEI9404633.1"/>
    </source>
</evidence>
<organism evidence="2 3">
    <name type="scientific">Mesorhizobium argentiipisi</name>
    <dbReference type="NCBI Taxonomy" id="3015175"/>
    <lineage>
        <taxon>Bacteria</taxon>
        <taxon>Pseudomonadati</taxon>
        <taxon>Pseudomonadota</taxon>
        <taxon>Alphaproteobacteria</taxon>
        <taxon>Hyphomicrobiales</taxon>
        <taxon>Phyllobacteriaceae</taxon>
        <taxon>Mesorhizobium</taxon>
    </lineage>
</organism>
<dbReference type="SUPFAM" id="SSF50800">
    <property type="entry name" value="PK beta-barrel domain-like"/>
    <property type="match status" value="1"/>
</dbReference>
<reference evidence="2 3" key="1">
    <citation type="submission" date="2022-12" db="EMBL/GenBank/DDBJ databases">
        <authorList>
            <person name="Muema E."/>
        </authorList>
    </citation>
    <scope>NUCLEOTIDE SEQUENCE [LARGE SCALE GENOMIC DNA]</scope>
    <source>
        <strain evidence="3">1330</strain>
    </source>
</reference>
<proteinExistence type="predicted"/>
<dbReference type="RefSeq" id="WP_337094884.1">
    <property type="nucleotide sequence ID" value="NZ_JAPYKO010000015.1"/>
</dbReference>
<name>A0ABU8KH83_9HYPH</name>
<protein>
    <submittedName>
        <fullName evidence="2">MOSC domain-containing protein</fullName>
    </submittedName>
</protein>
<evidence type="ECO:0000259" key="1">
    <source>
        <dbReference type="PROSITE" id="PS51340"/>
    </source>
</evidence>